<sequence>MFPGGDLRTLQACDGPADGEPGEACDVLSDGGEVDVGQAGQMAVVEPDDGDVAGDRDAGAEEEVEYAGRAAVVEGQYGGGARAGGRQGSGGLGATHLALAATASIVPGPRTLPEAEAARSAADGGSGSAT</sequence>
<gene>
    <name evidence="2" type="ORF">ACM01_37540</name>
</gene>
<evidence type="ECO:0000313" key="2">
    <source>
        <dbReference type="EMBL" id="KMS68807.1"/>
    </source>
</evidence>
<comment type="caution">
    <text evidence="2">The sequence shown here is derived from an EMBL/GenBank/DDBJ whole genome shotgun (WGS) entry which is preliminary data.</text>
</comment>
<reference evidence="2 3" key="1">
    <citation type="submission" date="2015-06" db="EMBL/GenBank/DDBJ databases">
        <authorList>
            <person name="Ju K.-S."/>
            <person name="Doroghazi J.R."/>
            <person name="Metcalf W.W."/>
        </authorList>
    </citation>
    <scope>NUCLEOTIDE SEQUENCE [LARGE SCALE GENOMIC DNA]</scope>
    <source>
        <strain evidence="2 3">NRRL 3414</strain>
    </source>
</reference>
<name>A0A0J7YZH7_STRVR</name>
<feature type="region of interest" description="Disordered" evidence="1">
    <location>
        <begin position="110"/>
        <end position="130"/>
    </location>
</feature>
<evidence type="ECO:0000256" key="1">
    <source>
        <dbReference type="SAM" id="MobiDB-lite"/>
    </source>
</evidence>
<proteinExistence type="predicted"/>
<dbReference type="EMBL" id="LFNT01000070">
    <property type="protein sequence ID" value="KMS68807.1"/>
    <property type="molecule type" value="Genomic_DNA"/>
</dbReference>
<feature type="region of interest" description="Disordered" evidence="1">
    <location>
        <begin position="1"/>
        <end position="23"/>
    </location>
</feature>
<protein>
    <submittedName>
        <fullName evidence="2">Uncharacterized protein</fullName>
    </submittedName>
</protein>
<evidence type="ECO:0000313" key="3">
    <source>
        <dbReference type="Proteomes" id="UP000037432"/>
    </source>
</evidence>
<accession>A0A0J7YZH7</accession>
<dbReference type="Proteomes" id="UP000037432">
    <property type="component" value="Unassembled WGS sequence"/>
</dbReference>
<dbReference type="AlphaFoldDB" id="A0A0J7YZH7"/>
<organism evidence="2 3">
    <name type="scientific">Streptomyces viridochromogenes</name>
    <dbReference type="NCBI Taxonomy" id="1938"/>
    <lineage>
        <taxon>Bacteria</taxon>
        <taxon>Bacillati</taxon>
        <taxon>Actinomycetota</taxon>
        <taxon>Actinomycetes</taxon>
        <taxon>Kitasatosporales</taxon>
        <taxon>Streptomycetaceae</taxon>
        <taxon>Streptomyces</taxon>
    </lineage>
</organism>